<accession>A0A1H8U6L3</accession>
<reference evidence="1" key="2">
    <citation type="submission" date="2016-10" db="EMBL/GenBank/DDBJ databases">
        <authorList>
            <person name="de Groot N.N."/>
        </authorList>
    </citation>
    <scope>NUCLEOTIDE SEQUENCE [LARGE SCALE GENOMIC DNA]</scope>
    <source>
        <strain evidence="1">CCBAU85039</strain>
    </source>
</reference>
<evidence type="ECO:0000313" key="3">
    <source>
        <dbReference type="Proteomes" id="UP000183063"/>
    </source>
</evidence>
<gene>
    <name evidence="1" type="ORF">RTCCBAU85039_5413</name>
    <name evidence="2" type="ORF">SAMN05216228_103233</name>
</gene>
<dbReference type="EMBL" id="FNXB01000040">
    <property type="protein sequence ID" value="SEI16336.1"/>
    <property type="molecule type" value="Genomic_DNA"/>
</dbReference>
<organism evidence="1 3">
    <name type="scientific">Rhizobium tibeticum</name>
    <dbReference type="NCBI Taxonomy" id="501024"/>
    <lineage>
        <taxon>Bacteria</taxon>
        <taxon>Pseudomonadati</taxon>
        <taxon>Pseudomonadota</taxon>
        <taxon>Alphaproteobacteria</taxon>
        <taxon>Hyphomicrobiales</taxon>
        <taxon>Rhizobiaceae</taxon>
        <taxon>Rhizobium/Agrobacterium group</taxon>
        <taxon>Rhizobium</taxon>
    </lineage>
</organism>
<name>A0A1H8U6L3_9HYPH</name>
<dbReference type="EMBL" id="FOCV01000032">
    <property type="protein sequence ID" value="SEO98785.1"/>
    <property type="molecule type" value="Genomic_DNA"/>
</dbReference>
<keyword evidence="4" id="KW-1185">Reference proteome</keyword>
<sequence length="71" mass="8374">MHQMRYFPDILTSTDFEILTPVFERLRADNICTDPDRLARTIIALYRVGLVCPRRLSAMARYLEARQTSFH</sequence>
<evidence type="ECO:0000313" key="2">
    <source>
        <dbReference type="EMBL" id="SEO98785.1"/>
    </source>
</evidence>
<dbReference type="Proteomes" id="UP000183063">
    <property type="component" value="Unassembled WGS sequence"/>
</dbReference>
<dbReference type="Proteomes" id="UP000198939">
    <property type="component" value="Unassembled WGS sequence"/>
</dbReference>
<evidence type="ECO:0000313" key="1">
    <source>
        <dbReference type="EMBL" id="SEI16336.1"/>
    </source>
</evidence>
<reference evidence="3" key="1">
    <citation type="submission" date="2016-10" db="EMBL/GenBank/DDBJ databases">
        <authorList>
            <person name="Wibberg D."/>
        </authorList>
    </citation>
    <scope>NUCLEOTIDE SEQUENCE [LARGE SCALE GENOMIC DNA]</scope>
</reference>
<dbReference type="AlphaFoldDB" id="A0A1H8U6L3"/>
<proteinExistence type="predicted"/>
<protein>
    <submittedName>
        <fullName evidence="1">Uncharacterized protein</fullName>
    </submittedName>
</protein>
<evidence type="ECO:0000313" key="4">
    <source>
        <dbReference type="Proteomes" id="UP000198939"/>
    </source>
</evidence>
<reference evidence="2 4" key="3">
    <citation type="submission" date="2016-10" db="EMBL/GenBank/DDBJ databases">
        <authorList>
            <person name="Varghese N."/>
            <person name="Submissions S."/>
        </authorList>
    </citation>
    <scope>NUCLEOTIDE SEQUENCE [LARGE SCALE GENOMIC DNA]</scope>
    <source>
        <strain evidence="2 4">CGMCC 1.7071</strain>
    </source>
</reference>